<evidence type="ECO:0000313" key="2">
    <source>
        <dbReference type="Proteomes" id="UP001211907"/>
    </source>
</evidence>
<accession>A0AAD5XDF5</accession>
<dbReference type="EMBL" id="JADGJH010000858">
    <property type="protein sequence ID" value="KAJ3121747.1"/>
    <property type="molecule type" value="Genomic_DNA"/>
</dbReference>
<dbReference type="AlphaFoldDB" id="A0AAD5XDF5"/>
<protein>
    <submittedName>
        <fullName evidence="1">Uncharacterized protein</fullName>
    </submittedName>
</protein>
<gene>
    <name evidence="1" type="ORF">HK100_012244</name>
</gene>
<name>A0AAD5XDF5_9FUNG</name>
<evidence type="ECO:0000313" key="1">
    <source>
        <dbReference type="EMBL" id="KAJ3121747.1"/>
    </source>
</evidence>
<sequence>MTISRCLPSISSSQLITRTETDITAFFKIRTPHVHHDRLVYCIAGMLFAHTSPDPFGGTKSKPGYANFDGESVASLLRFIVSAAYFSYWGLKGREGLESVVYCVNRVVMLHSITTSVLEVDNKYVTDELLLNGMKRSGHIEWYGGGVKIVPWLQFHPENQLGVYFTP</sequence>
<proteinExistence type="predicted"/>
<feature type="non-terminal residue" evidence="1">
    <location>
        <position position="167"/>
    </location>
</feature>
<keyword evidence="2" id="KW-1185">Reference proteome</keyword>
<organism evidence="1 2">
    <name type="scientific">Physocladia obscura</name>
    <dbReference type="NCBI Taxonomy" id="109957"/>
    <lineage>
        <taxon>Eukaryota</taxon>
        <taxon>Fungi</taxon>
        <taxon>Fungi incertae sedis</taxon>
        <taxon>Chytridiomycota</taxon>
        <taxon>Chytridiomycota incertae sedis</taxon>
        <taxon>Chytridiomycetes</taxon>
        <taxon>Chytridiales</taxon>
        <taxon>Chytriomycetaceae</taxon>
        <taxon>Physocladia</taxon>
    </lineage>
</organism>
<dbReference type="Proteomes" id="UP001211907">
    <property type="component" value="Unassembled WGS sequence"/>
</dbReference>
<comment type="caution">
    <text evidence="1">The sequence shown here is derived from an EMBL/GenBank/DDBJ whole genome shotgun (WGS) entry which is preliminary data.</text>
</comment>
<reference evidence="1" key="1">
    <citation type="submission" date="2020-05" db="EMBL/GenBank/DDBJ databases">
        <title>Phylogenomic resolution of chytrid fungi.</title>
        <authorList>
            <person name="Stajich J.E."/>
            <person name="Amses K."/>
            <person name="Simmons R."/>
            <person name="Seto K."/>
            <person name="Myers J."/>
            <person name="Bonds A."/>
            <person name="Quandt C.A."/>
            <person name="Barry K."/>
            <person name="Liu P."/>
            <person name="Grigoriev I."/>
            <person name="Longcore J.E."/>
            <person name="James T.Y."/>
        </authorList>
    </citation>
    <scope>NUCLEOTIDE SEQUENCE</scope>
    <source>
        <strain evidence="1">JEL0513</strain>
    </source>
</reference>